<comment type="similarity">
    <text evidence="4">Belongs to the cyclin family.</text>
</comment>
<accession>A0A8J5W2T3</accession>
<dbReference type="InterPro" id="IPR039361">
    <property type="entry name" value="Cyclin"/>
</dbReference>
<dbReference type="SMART" id="SM00385">
    <property type="entry name" value="CYCLIN"/>
    <property type="match status" value="2"/>
</dbReference>
<dbReference type="OrthoDB" id="645822at2759"/>
<dbReference type="Pfam" id="PF00134">
    <property type="entry name" value="Cyclin_N"/>
    <property type="match status" value="1"/>
</dbReference>
<proteinExistence type="inferred from homology"/>
<feature type="domain" description="Cyclin-like" evidence="5">
    <location>
        <begin position="189"/>
        <end position="285"/>
    </location>
</feature>
<evidence type="ECO:0000313" key="7">
    <source>
        <dbReference type="EMBL" id="KAG8071329.1"/>
    </source>
</evidence>
<organism evidence="7 8">
    <name type="scientific">Zizania palustris</name>
    <name type="common">Northern wild rice</name>
    <dbReference type="NCBI Taxonomy" id="103762"/>
    <lineage>
        <taxon>Eukaryota</taxon>
        <taxon>Viridiplantae</taxon>
        <taxon>Streptophyta</taxon>
        <taxon>Embryophyta</taxon>
        <taxon>Tracheophyta</taxon>
        <taxon>Spermatophyta</taxon>
        <taxon>Magnoliopsida</taxon>
        <taxon>Liliopsida</taxon>
        <taxon>Poales</taxon>
        <taxon>Poaceae</taxon>
        <taxon>BOP clade</taxon>
        <taxon>Oryzoideae</taxon>
        <taxon>Oryzeae</taxon>
        <taxon>Zizaniinae</taxon>
        <taxon>Zizania</taxon>
    </lineage>
</organism>
<dbReference type="Pfam" id="PF02984">
    <property type="entry name" value="Cyclin_C"/>
    <property type="match status" value="1"/>
</dbReference>
<dbReference type="InterPro" id="IPR006671">
    <property type="entry name" value="Cyclin_N"/>
</dbReference>
<name>A0A8J5W2T3_ZIZPA</name>
<dbReference type="AlphaFoldDB" id="A0A8J5W2T3"/>
<dbReference type="PROSITE" id="PS00292">
    <property type="entry name" value="CYCLINS"/>
    <property type="match status" value="1"/>
</dbReference>
<evidence type="ECO:0000256" key="2">
    <source>
        <dbReference type="ARBA" id="ARBA00023127"/>
    </source>
</evidence>
<feature type="domain" description="Cyclin-like" evidence="5">
    <location>
        <begin position="85"/>
        <end position="176"/>
    </location>
</feature>
<dbReference type="SMART" id="SM01332">
    <property type="entry name" value="Cyclin_C"/>
    <property type="match status" value="1"/>
</dbReference>
<reference evidence="7" key="2">
    <citation type="submission" date="2021-02" db="EMBL/GenBank/DDBJ databases">
        <authorList>
            <person name="Kimball J.A."/>
            <person name="Haas M.W."/>
            <person name="Macchietto M."/>
            <person name="Kono T."/>
            <person name="Duquette J."/>
            <person name="Shao M."/>
        </authorList>
    </citation>
    <scope>NUCLEOTIDE SEQUENCE</scope>
    <source>
        <tissue evidence="7">Fresh leaf tissue</tissue>
    </source>
</reference>
<keyword evidence="3" id="KW-0131">Cell cycle</keyword>
<evidence type="ECO:0000259" key="5">
    <source>
        <dbReference type="SMART" id="SM00385"/>
    </source>
</evidence>
<evidence type="ECO:0000256" key="1">
    <source>
        <dbReference type="ARBA" id="ARBA00022618"/>
    </source>
</evidence>
<evidence type="ECO:0000256" key="4">
    <source>
        <dbReference type="RuleBase" id="RU000383"/>
    </source>
</evidence>
<dbReference type="InterPro" id="IPR013763">
    <property type="entry name" value="Cyclin-like_dom"/>
</dbReference>
<dbReference type="InterPro" id="IPR004367">
    <property type="entry name" value="Cyclin_C-dom"/>
</dbReference>
<dbReference type="InterPro" id="IPR048258">
    <property type="entry name" value="Cyclins_cyclin-box"/>
</dbReference>
<sequence>MDDGDADYMESLVQKICLMIVPRSAAPSSDGGAASGAAAAAVYEASILENQMTMEMDISQRPSPDYLSAVQRNKINPAMRASVVVWMDEMSRGYKLADGTLHRAVCYIDRYLSSKPLEEVSPRQLGLLAATAVFLAAKYENDFTAWKLDARVIAREIGSGLYTPSEVLKTERDLLAALDYKLGHPTALTFVDHYLARNDAYYGNLDGSPTASLARHLADLTLLDYRSLRHPPSAVAASAVHLARCATIENGRPPPAGNPPSYAGLEEVTLYRFADLAGCIEEMYDIHESQCWPGYGKMKARYGINYSLPARRCVLPLNSSS</sequence>
<reference evidence="7" key="1">
    <citation type="journal article" date="2021" name="bioRxiv">
        <title>Whole Genome Assembly and Annotation of Northern Wild Rice, Zizania palustris L., Supports a Whole Genome Duplication in the Zizania Genus.</title>
        <authorList>
            <person name="Haas M."/>
            <person name="Kono T."/>
            <person name="Macchietto M."/>
            <person name="Millas R."/>
            <person name="McGilp L."/>
            <person name="Shao M."/>
            <person name="Duquette J."/>
            <person name="Hirsch C.N."/>
            <person name="Kimball J."/>
        </authorList>
    </citation>
    <scope>NUCLEOTIDE SEQUENCE</scope>
    <source>
        <tissue evidence="7">Fresh leaf tissue</tissue>
    </source>
</reference>
<feature type="domain" description="Cyclin C-terminal" evidence="6">
    <location>
        <begin position="185"/>
        <end position="318"/>
    </location>
</feature>
<keyword evidence="1" id="KW-0132">Cell division</keyword>
<dbReference type="Proteomes" id="UP000729402">
    <property type="component" value="Unassembled WGS sequence"/>
</dbReference>
<dbReference type="GO" id="GO:0051301">
    <property type="term" value="P:cell division"/>
    <property type="evidence" value="ECO:0007669"/>
    <property type="project" value="UniProtKB-KW"/>
</dbReference>
<gene>
    <name evidence="7" type="ORF">GUJ93_ZPchr0006g40651</name>
</gene>
<evidence type="ECO:0000259" key="6">
    <source>
        <dbReference type="SMART" id="SM01332"/>
    </source>
</evidence>
<keyword evidence="8" id="KW-1185">Reference proteome</keyword>
<evidence type="ECO:0000256" key="3">
    <source>
        <dbReference type="ARBA" id="ARBA00023306"/>
    </source>
</evidence>
<evidence type="ECO:0008006" key="9">
    <source>
        <dbReference type="Google" id="ProtNLM"/>
    </source>
</evidence>
<dbReference type="EMBL" id="JAAALK010000283">
    <property type="protein sequence ID" value="KAG8071329.1"/>
    <property type="molecule type" value="Genomic_DNA"/>
</dbReference>
<keyword evidence="2 4" id="KW-0195">Cyclin</keyword>
<dbReference type="PANTHER" id="PTHR10177">
    <property type="entry name" value="CYCLINS"/>
    <property type="match status" value="1"/>
</dbReference>
<protein>
    <recommendedName>
        <fullName evidence="9">Cyclin N-terminal domain-containing protein</fullName>
    </recommendedName>
</protein>
<evidence type="ECO:0000313" key="8">
    <source>
        <dbReference type="Proteomes" id="UP000729402"/>
    </source>
</evidence>
<comment type="caution">
    <text evidence="7">The sequence shown here is derived from an EMBL/GenBank/DDBJ whole genome shotgun (WGS) entry which is preliminary data.</text>
</comment>